<organism evidence="3">
    <name type="scientific">uncultured Caudovirales phage</name>
    <dbReference type="NCBI Taxonomy" id="2100421"/>
    <lineage>
        <taxon>Viruses</taxon>
        <taxon>Duplodnaviria</taxon>
        <taxon>Heunggongvirae</taxon>
        <taxon>Uroviricota</taxon>
        <taxon>Caudoviricetes</taxon>
        <taxon>Peduoviridae</taxon>
        <taxon>Maltschvirus</taxon>
        <taxon>Maltschvirus maltsch</taxon>
    </lineage>
</organism>
<name>A0A6J5RMU7_9CAUD</name>
<proteinExistence type="predicted"/>
<feature type="compositionally biased region" description="Polar residues" evidence="1">
    <location>
        <begin position="94"/>
        <end position="112"/>
    </location>
</feature>
<protein>
    <submittedName>
        <fullName evidence="3">Uncharacterized protein</fullName>
    </submittedName>
</protein>
<evidence type="ECO:0000313" key="3">
    <source>
        <dbReference type="EMBL" id="CAB4193144.1"/>
    </source>
</evidence>
<gene>
    <name evidence="3" type="ORF">UFOVP1247_27</name>
    <name evidence="2" type="ORF">UFOVP970_67</name>
</gene>
<evidence type="ECO:0000256" key="1">
    <source>
        <dbReference type="SAM" id="MobiDB-lite"/>
    </source>
</evidence>
<reference evidence="3" key="1">
    <citation type="submission" date="2020-05" db="EMBL/GenBank/DDBJ databases">
        <authorList>
            <person name="Chiriac C."/>
            <person name="Salcher M."/>
            <person name="Ghai R."/>
            <person name="Kavagutti S V."/>
        </authorList>
    </citation>
    <scope>NUCLEOTIDE SEQUENCE</scope>
</reference>
<sequence>MEYTDSERLDFLEKWQVSEYDNTRFTLLTQHVNKEDHLTLRSFCDHGIELEKMLDSNELDVMAWHYLPLHLQEIVINIWDSEKRNMSSEEKDSLQQVSNEYWETLSDSLEDK</sequence>
<dbReference type="EMBL" id="LR797195">
    <property type="protein sequence ID" value="CAB4193144.1"/>
    <property type="molecule type" value="Genomic_DNA"/>
</dbReference>
<accession>A0A6J5RMU7</accession>
<feature type="region of interest" description="Disordered" evidence="1">
    <location>
        <begin position="89"/>
        <end position="112"/>
    </location>
</feature>
<dbReference type="EMBL" id="LR796916">
    <property type="protein sequence ID" value="CAB4174659.1"/>
    <property type="molecule type" value="Genomic_DNA"/>
</dbReference>
<evidence type="ECO:0000313" key="2">
    <source>
        <dbReference type="EMBL" id="CAB4174659.1"/>
    </source>
</evidence>